<dbReference type="EMBL" id="BQNB010015310">
    <property type="protein sequence ID" value="GJT38528.1"/>
    <property type="molecule type" value="Genomic_DNA"/>
</dbReference>
<reference evidence="1" key="2">
    <citation type="submission" date="2022-01" db="EMBL/GenBank/DDBJ databases">
        <authorList>
            <person name="Yamashiro T."/>
            <person name="Shiraishi A."/>
            <person name="Satake H."/>
            <person name="Nakayama K."/>
        </authorList>
    </citation>
    <scope>NUCLEOTIDE SEQUENCE</scope>
</reference>
<name>A0ABQ5DI08_9ASTR</name>
<reference evidence="1" key="1">
    <citation type="journal article" date="2022" name="Int. J. Mol. Sci.">
        <title>Draft Genome of Tanacetum Coccineum: Genomic Comparison of Closely Related Tanacetum-Family Plants.</title>
        <authorList>
            <person name="Yamashiro T."/>
            <person name="Shiraishi A."/>
            <person name="Nakayama K."/>
            <person name="Satake H."/>
        </authorList>
    </citation>
    <scope>NUCLEOTIDE SEQUENCE</scope>
</reference>
<organism evidence="1 2">
    <name type="scientific">Tanacetum coccineum</name>
    <dbReference type="NCBI Taxonomy" id="301880"/>
    <lineage>
        <taxon>Eukaryota</taxon>
        <taxon>Viridiplantae</taxon>
        <taxon>Streptophyta</taxon>
        <taxon>Embryophyta</taxon>
        <taxon>Tracheophyta</taxon>
        <taxon>Spermatophyta</taxon>
        <taxon>Magnoliopsida</taxon>
        <taxon>eudicotyledons</taxon>
        <taxon>Gunneridae</taxon>
        <taxon>Pentapetalae</taxon>
        <taxon>asterids</taxon>
        <taxon>campanulids</taxon>
        <taxon>Asterales</taxon>
        <taxon>Asteraceae</taxon>
        <taxon>Asteroideae</taxon>
        <taxon>Anthemideae</taxon>
        <taxon>Anthemidinae</taxon>
        <taxon>Tanacetum</taxon>
    </lineage>
</organism>
<gene>
    <name evidence="1" type="ORF">Tco_0938393</name>
</gene>
<sequence>MSSSGFPLRLNTTNNLSWSPSCLSSVHIRLQRTNHKLIMIKIQVPIVNCCSPRVLTFTRPDTMVPSVALWHRFAEGNGDGFTQLALLGGGIYLELLVYIPEASTLGFSEAVDPPLFLPLNSEFLKFAILIS</sequence>
<comment type="caution">
    <text evidence="1">The sequence shown here is derived from an EMBL/GenBank/DDBJ whole genome shotgun (WGS) entry which is preliminary data.</text>
</comment>
<evidence type="ECO:0000313" key="1">
    <source>
        <dbReference type="EMBL" id="GJT38528.1"/>
    </source>
</evidence>
<proteinExistence type="predicted"/>
<protein>
    <submittedName>
        <fullName evidence="1">Uncharacterized protein</fullName>
    </submittedName>
</protein>
<evidence type="ECO:0000313" key="2">
    <source>
        <dbReference type="Proteomes" id="UP001151760"/>
    </source>
</evidence>
<accession>A0ABQ5DI08</accession>
<keyword evidence="2" id="KW-1185">Reference proteome</keyword>
<dbReference type="Proteomes" id="UP001151760">
    <property type="component" value="Unassembled WGS sequence"/>
</dbReference>